<sequence>MPLVCGRYGRVHLCFTSSPSASAKAPDR</sequence>
<gene>
    <name evidence="1" type="ordered locus">PFREUD_02410</name>
</gene>
<protein>
    <submittedName>
        <fullName evidence="1">Uncharacterized protein</fullName>
    </submittedName>
</protein>
<organism evidence="1 2">
    <name type="scientific">Propionibacterium freudenreichii subsp. shermanii (strain ATCC 9614 / DSM 4902 / CIP 103027 / NCIMB 8099 / CIRM-BIA1)</name>
    <dbReference type="NCBI Taxonomy" id="754252"/>
    <lineage>
        <taxon>Bacteria</taxon>
        <taxon>Bacillati</taxon>
        <taxon>Actinomycetota</taxon>
        <taxon>Actinomycetes</taxon>
        <taxon>Propionibacteriales</taxon>
        <taxon>Propionibacteriaceae</taxon>
        <taxon>Propionibacterium</taxon>
    </lineage>
</organism>
<reference evidence="1 2" key="1">
    <citation type="journal article" date="2010" name="PLoS ONE">
        <title>The complete genome of Propionibacterium freudenreichii CIRM-BIA1, a hardy actinobacterium with food and probiotic applications.</title>
        <authorList>
            <person name="Falentin H."/>
            <person name="Deutsch S.M."/>
            <person name="Jan G."/>
            <person name="Loux V."/>
            <person name="Thierry A."/>
            <person name="Parayre S."/>
            <person name="Maillard M.B."/>
            <person name="Dherbecourt J."/>
            <person name="Cousin F.J."/>
            <person name="Jardin J."/>
            <person name="Siguier P."/>
            <person name="Couloux A."/>
            <person name="Barbe V."/>
            <person name="Vacherie B."/>
            <person name="Wincker P."/>
            <person name="Gibrat J.F."/>
            <person name="Gaillardin C."/>
            <person name="Lortal S."/>
        </authorList>
    </citation>
    <scope>NUCLEOTIDE SEQUENCE [LARGE SCALE GENOMIC DNA]</scope>
    <source>
        <strain evidence="2">ATCC 9614 / DSM 4902 / CIP 103027 / NCIMB 8099 / CIRM-BIA1</strain>
    </source>
</reference>
<accession>D7GI39</accession>
<dbReference type="EMBL" id="FN806773">
    <property type="protein sequence ID" value="CBL55761.1"/>
    <property type="molecule type" value="Genomic_DNA"/>
</dbReference>
<evidence type="ECO:0000313" key="1">
    <source>
        <dbReference type="EMBL" id="CBL55761.1"/>
    </source>
</evidence>
<keyword evidence="2" id="KW-1185">Reference proteome</keyword>
<name>D7GI39_PROFC</name>
<dbReference type="KEGG" id="pfr:PFREUD_02410"/>
<dbReference type="Proteomes" id="UP000000936">
    <property type="component" value="Chromosome"/>
</dbReference>
<dbReference type="AlphaFoldDB" id="D7GI39"/>
<evidence type="ECO:0000313" key="2">
    <source>
        <dbReference type="Proteomes" id="UP000000936"/>
    </source>
</evidence>
<proteinExistence type="predicted"/>
<dbReference type="HOGENOM" id="CLU_3412789_0_0_11"/>